<evidence type="ECO:0000259" key="6">
    <source>
        <dbReference type="Pfam" id="PF00999"/>
    </source>
</evidence>
<accession>A0A7V5HML8</accession>
<dbReference type="Gene3D" id="1.20.1530.20">
    <property type="match status" value="1"/>
</dbReference>
<feature type="transmembrane region" description="Helical" evidence="5">
    <location>
        <begin position="341"/>
        <end position="361"/>
    </location>
</feature>
<evidence type="ECO:0000256" key="2">
    <source>
        <dbReference type="ARBA" id="ARBA00022692"/>
    </source>
</evidence>
<name>A0A7V5HML8_UNCW3</name>
<reference evidence="7" key="1">
    <citation type="journal article" date="2020" name="mSystems">
        <title>Genome- and Community-Level Interaction Insights into Carbon Utilization and Element Cycling Functions of Hydrothermarchaeota in Hydrothermal Sediment.</title>
        <authorList>
            <person name="Zhou Z."/>
            <person name="Liu Y."/>
            <person name="Xu W."/>
            <person name="Pan J."/>
            <person name="Luo Z.H."/>
            <person name="Li M."/>
        </authorList>
    </citation>
    <scope>NUCLEOTIDE SEQUENCE [LARGE SCALE GENOMIC DNA]</scope>
    <source>
        <strain evidence="7">HyVt-96</strain>
    </source>
</reference>
<comment type="subcellular location">
    <subcellularLocation>
        <location evidence="1">Membrane</location>
        <topology evidence="1">Multi-pass membrane protein</topology>
    </subcellularLocation>
</comment>
<feature type="non-terminal residue" evidence="7">
    <location>
        <position position="366"/>
    </location>
</feature>
<keyword evidence="4 5" id="KW-0472">Membrane</keyword>
<organism evidence="7">
    <name type="scientific">candidate division WOR-3 bacterium</name>
    <dbReference type="NCBI Taxonomy" id="2052148"/>
    <lineage>
        <taxon>Bacteria</taxon>
        <taxon>Bacteria division WOR-3</taxon>
    </lineage>
</organism>
<dbReference type="InterPro" id="IPR038770">
    <property type="entry name" value="Na+/solute_symporter_sf"/>
</dbReference>
<feature type="transmembrane region" description="Helical" evidence="5">
    <location>
        <begin position="51"/>
        <end position="70"/>
    </location>
</feature>
<protein>
    <recommendedName>
        <fullName evidence="6">Cation/H+ exchanger transmembrane domain-containing protein</fullName>
    </recommendedName>
</protein>
<feature type="transmembrane region" description="Helical" evidence="5">
    <location>
        <begin position="6"/>
        <end position="39"/>
    </location>
</feature>
<dbReference type="PANTHER" id="PTHR43021">
    <property type="entry name" value="NA(+)/H(+) ANTIPORTER-RELATED"/>
    <property type="match status" value="1"/>
</dbReference>
<dbReference type="GO" id="GO:1902600">
    <property type="term" value="P:proton transmembrane transport"/>
    <property type="evidence" value="ECO:0007669"/>
    <property type="project" value="InterPro"/>
</dbReference>
<evidence type="ECO:0000256" key="5">
    <source>
        <dbReference type="SAM" id="Phobius"/>
    </source>
</evidence>
<evidence type="ECO:0000256" key="1">
    <source>
        <dbReference type="ARBA" id="ARBA00004141"/>
    </source>
</evidence>
<comment type="caution">
    <text evidence="7">The sequence shown here is derived from an EMBL/GenBank/DDBJ whole genome shotgun (WGS) entry which is preliminary data.</text>
</comment>
<feature type="transmembrane region" description="Helical" evidence="5">
    <location>
        <begin position="202"/>
        <end position="225"/>
    </location>
</feature>
<gene>
    <name evidence="7" type="ORF">ENL43_01010</name>
</gene>
<dbReference type="AlphaFoldDB" id="A0A7V5HML8"/>
<evidence type="ECO:0000256" key="4">
    <source>
        <dbReference type="ARBA" id="ARBA00023136"/>
    </source>
</evidence>
<feature type="domain" description="Cation/H+ exchanger transmembrane" evidence="6">
    <location>
        <begin position="37"/>
        <end position="362"/>
    </location>
</feature>
<dbReference type="Proteomes" id="UP000886050">
    <property type="component" value="Unassembled WGS sequence"/>
</dbReference>
<keyword evidence="2 5" id="KW-0812">Transmembrane</keyword>
<evidence type="ECO:0000313" key="7">
    <source>
        <dbReference type="EMBL" id="HHF52928.1"/>
    </source>
</evidence>
<sequence>MKVIEAILILLLPVIILKITHVTSVLILSFLAAGYIFILYIMIRRIALNSFIPEISLLLLGGLILGPHGISLVDERVLENMNFIEDLALSFFLFYASRHIKYKRIKNNLKEITTVFVVQTAVVTAVSILFILKLFSNFALGAVLPLAVILSSKSPEITLAVVEEREKENNFVENVLGITVMKDLFLIFILAVFIAIKSGSILSILNLLFSIAVGIVSGALTMAYLRFVEKELPVFMTLIIIFLVLVSRTLGLNVLIVTLISGIIIENFCKKGEEALDNLKYSFPFSLSLFFFLQGASYRIIGLQSVLLLAFLLLLLKITFTFISTYFTLHLLKAPVYEKKWLWTALISQSGLSLYLVNLLIKYGII</sequence>
<dbReference type="GO" id="GO:0015297">
    <property type="term" value="F:antiporter activity"/>
    <property type="evidence" value="ECO:0007669"/>
    <property type="project" value="InterPro"/>
</dbReference>
<dbReference type="InterPro" id="IPR006153">
    <property type="entry name" value="Cation/H_exchanger_TM"/>
</dbReference>
<feature type="transmembrane region" description="Helical" evidence="5">
    <location>
        <begin position="174"/>
        <end position="196"/>
    </location>
</feature>
<feature type="transmembrane region" description="Helical" evidence="5">
    <location>
        <begin position="112"/>
        <end position="132"/>
    </location>
</feature>
<feature type="transmembrane region" description="Helical" evidence="5">
    <location>
        <begin position="232"/>
        <end position="265"/>
    </location>
</feature>
<feature type="transmembrane region" description="Helical" evidence="5">
    <location>
        <begin position="308"/>
        <end position="329"/>
    </location>
</feature>
<proteinExistence type="predicted"/>
<dbReference type="EMBL" id="DRTX01000062">
    <property type="protein sequence ID" value="HHF52928.1"/>
    <property type="molecule type" value="Genomic_DNA"/>
</dbReference>
<dbReference type="PANTHER" id="PTHR43021:SF2">
    <property type="entry name" value="CATION_H+ EXCHANGER DOMAIN-CONTAINING PROTEIN"/>
    <property type="match status" value="1"/>
</dbReference>
<dbReference type="GO" id="GO:0016020">
    <property type="term" value="C:membrane"/>
    <property type="evidence" value="ECO:0007669"/>
    <property type="project" value="UniProtKB-SubCell"/>
</dbReference>
<keyword evidence="3 5" id="KW-1133">Transmembrane helix</keyword>
<evidence type="ECO:0000256" key="3">
    <source>
        <dbReference type="ARBA" id="ARBA00022989"/>
    </source>
</evidence>
<dbReference type="Pfam" id="PF00999">
    <property type="entry name" value="Na_H_Exchanger"/>
    <property type="match status" value="1"/>
</dbReference>